<dbReference type="AlphaFoldDB" id="A0A7V6PDX5"/>
<dbReference type="PROSITE" id="PS50977">
    <property type="entry name" value="HTH_TETR_2"/>
    <property type="match status" value="1"/>
</dbReference>
<dbReference type="Pfam" id="PF00440">
    <property type="entry name" value="TetR_N"/>
    <property type="match status" value="1"/>
</dbReference>
<comment type="caution">
    <text evidence="4">The sequence shown here is derived from an EMBL/GenBank/DDBJ whole genome shotgun (WGS) entry which is preliminary data.</text>
</comment>
<organism evidence="4 5">
    <name type="scientific">Brucella intermedia</name>
    <dbReference type="NCBI Taxonomy" id="94625"/>
    <lineage>
        <taxon>Bacteria</taxon>
        <taxon>Pseudomonadati</taxon>
        <taxon>Pseudomonadota</taxon>
        <taxon>Alphaproteobacteria</taxon>
        <taxon>Hyphomicrobiales</taxon>
        <taxon>Brucellaceae</taxon>
        <taxon>Brucella/Ochrobactrum group</taxon>
        <taxon>Brucella</taxon>
    </lineage>
</organism>
<evidence type="ECO:0000256" key="1">
    <source>
        <dbReference type="ARBA" id="ARBA00023125"/>
    </source>
</evidence>
<evidence type="ECO:0000313" key="5">
    <source>
        <dbReference type="Proteomes" id="UP000551563"/>
    </source>
</evidence>
<dbReference type="SUPFAM" id="SSF46689">
    <property type="entry name" value="Homeodomain-like"/>
    <property type="match status" value="1"/>
</dbReference>
<gene>
    <name evidence="4" type="ORF">GXX48_16315</name>
</gene>
<evidence type="ECO:0000259" key="3">
    <source>
        <dbReference type="PROSITE" id="PS50977"/>
    </source>
</evidence>
<dbReference type="PANTHER" id="PTHR30055:SF146">
    <property type="entry name" value="HTH-TYPE TRANSCRIPTIONAL DUAL REGULATOR CECR"/>
    <property type="match status" value="1"/>
</dbReference>
<evidence type="ECO:0000313" key="4">
    <source>
        <dbReference type="EMBL" id="HHV69192.1"/>
    </source>
</evidence>
<proteinExistence type="predicted"/>
<sequence>MNSAKALFLRNGYATTSMDAIAGEIGISKRTLYVRHPSKAALFEAVIIDIVNTCVSEIVLDSAPVGSLRDDLLSLSLRILAVATDPMIIHLERAVVGELHQFPQLAEYIDQYSLPTLIDLVVRVLRGNGVREGEVVLLADIFLSITILPQLRRAVLERTSPGIKGVDKVFLERTVDIFVKGVMDQK</sequence>
<reference evidence="4 5" key="1">
    <citation type="journal article" date="2020" name="Biotechnol. Biofuels">
        <title>New insights from the biogas microbiome by comprehensive genome-resolved metagenomics of nearly 1600 species originating from multiple anaerobic digesters.</title>
        <authorList>
            <person name="Campanaro S."/>
            <person name="Treu L."/>
            <person name="Rodriguez-R L.M."/>
            <person name="Kovalovszki A."/>
            <person name="Ziels R.M."/>
            <person name="Maus I."/>
            <person name="Zhu X."/>
            <person name="Kougias P.G."/>
            <person name="Basile A."/>
            <person name="Luo G."/>
            <person name="Schluter A."/>
            <person name="Konstantinidis K.T."/>
            <person name="Angelidaki I."/>
        </authorList>
    </citation>
    <scope>NUCLEOTIDE SEQUENCE [LARGE SCALE GENOMIC DNA]</scope>
    <source>
        <strain evidence="4">AS04akNAM_66</strain>
    </source>
</reference>
<evidence type="ECO:0000256" key="2">
    <source>
        <dbReference type="PROSITE-ProRule" id="PRU00335"/>
    </source>
</evidence>
<feature type="DNA-binding region" description="H-T-H motif" evidence="2">
    <location>
        <begin position="17"/>
        <end position="36"/>
    </location>
</feature>
<dbReference type="Gene3D" id="1.10.357.10">
    <property type="entry name" value="Tetracycline Repressor, domain 2"/>
    <property type="match status" value="1"/>
</dbReference>
<dbReference type="InterPro" id="IPR036271">
    <property type="entry name" value="Tet_transcr_reg_TetR-rel_C_sf"/>
</dbReference>
<name>A0A7V6PDX5_9HYPH</name>
<dbReference type="InterPro" id="IPR009057">
    <property type="entry name" value="Homeodomain-like_sf"/>
</dbReference>
<feature type="domain" description="HTH tetR-type" evidence="3">
    <location>
        <begin position="1"/>
        <end position="54"/>
    </location>
</feature>
<dbReference type="GO" id="GO:0003700">
    <property type="term" value="F:DNA-binding transcription factor activity"/>
    <property type="evidence" value="ECO:0007669"/>
    <property type="project" value="TreeGrafter"/>
</dbReference>
<dbReference type="EMBL" id="DUMN01000459">
    <property type="protein sequence ID" value="HHV69192.1"/>
    <property type="molecule type" value="Genomic_DNA"/>
</dbReference>
<dbReference type="GO" id="GO:0000976">
    <property type="term" value="F:transcription cis-regulatory region binding"/>
    <property type="evidence" value="ECO:0007669"/>
    <property type="project" value="TreeGrafter"/>
</dbReference>
<dbReference type="SUPFAM" id="SSF48498">
    <property type="entry name" value="Tetracyclin repressor-like, C-terminal domain"/>
    <property type="match status" value="1"/>
</dbReference>
<dbReference type="PANTHER" id="PTHR30055">
    <property type="entry name" value="HTH-TYPE TRANSCRIPTIONAL REGULATOR RUTR"/>
    <property type="match status" value="1"/>
</dbReference>
<dbReference type="InterPro" id="IPR001647">
    <property type="entry name" value="HTH_TetR"/>
</dbReference>
<accession>A0A7V6PDX5</accession>
<dbReference type="InterPro" id="IPR050109">
    <property type="entry name" value="HTH-type_TetR-like_transc_reg"/>
</dbReference>
<protein>
    <submittedName>
        <fullName evidence="4">TetR/AcrR family transcriptional regulator</fullName>
    </submittedName>
</protein>
<dbReference type="Proteomes" id="UP000551563">
    <property type="component" value="Unassembled WGS sequence"/>
</dbReference>
<keyword evidence="1 2" id="KW-0238">DNA-binding</keyword>